<organism evidence="2 3">
    <name type="scientific">Xenopus laevis</name>
    <name type="common">African clawed frog</name>
    <dbReference type="NCBI Taxonomy" id="8355"/>
    <lineage>
        <taxon>Eukaryota</taxon>
        <taxon>Metazoa</taxon>
        <taxon>Chordata</taxon>
        <taxon>Craniata</taxon>
        <taxon>Vertebrata</taxon>
        <taxon>Euteleostomi</taxon>
        <taxon>Amphibia</taxon>
        <taxon>Batrachia</taxon>
        <taxon>Anura</taxon>
        <taxon>Pipoidea</taxon>
        <taxon>Pipidae</taxon>
        <taxon>Xenopodinae</taxon>
        <taxon>Xenopus</taxon>
        <taxon>Xenopus</taxon>
    </lineage>
</organism>
<dbReference type="Proteomes" id="UP000694892">
    <property type="component" value="Chromosome 8L"/>
</dbReference>
<evidence type="ECO:0000256" key="1">
    <source>
        <dbReference type="SAM" id="MobiDB-lite"/>
    </source>
</evidence>
<evidence type="ECO:0000313" key="2">
    <source>
        <dbReference type="EMBL" id="OCT67766.1"/>
    </source>
</evidence>
<feature type="compositionally biased region" description="Basic residues" evidence="1">
    <location>
        <begin position="194"/>
        <end position="203"/>
    </location>
</feature>
<proteinExistence type="predicted"/>
<dbReference type="EMBL" id="CM004480">
    <property type="protein sequence ID" value="OCT67766.1"/>
    <property type="molecule type" value="Genomic_DNA"/>
</dbReference>
<dbReference type="AlphaFoldDB" id="A0A974C743"/>
<name>A0A974C743_XENLA</name>
<gene>
    <name evidence="2" type="ORF">XELAEV_18039070mg</name>
</gene>
<dbReference type="GO" id="GO:0006360">
    <property type="term" value="P:transcription by RNA polymerase I"/>
    <property type="evidence" value="ECO:0007669"/>
    <property type="project" value="InterPro"/>
</dbReference>
<dbReference type="Gene3D" id="6.20.250.70">
    <property type="match status" value="1"/>
</dbReference>
<reference evidence="3" key="1">
    <citation type="journal article" date="2016" name="Nature">
        <title>Genome evolution in the allotetraploid frog Xenopus laevis.</title>
        <authorList>
            <person name="Session A.M."/>
            <person name="Uno Y."/>
            <person name="Kwon T."/>
            <person name="Chapman J.A."/>
            <person name="Toyoda A."/>
            <person name="Takahashi S."/>
            <person name="Fukui A."/>
            <person name="Hikosaka A."/>
            <person name="Suzuki A."/>
            <person name="Kondo M."/>
            <person name="van Heeringen S.J."/>
            <person name="Quigley I."/>
            <person name="Heinz S."/>
            <person name="Ogino H."/>
            <person name="Ochi H."/>
            <person name="Hellsten U."/>
            <person name="Lyons J.B."/>
            <person name="Simakov O."/>
            <person name="Putnam N."/>
            <person name="Stites J."/>
            <person name="Kuroki Y."/>
            <person name="Tanaka T."/>
            <person name="Michiue T."/>
            <person name="Watanabe M."/>
            <person name="Bogdanovic O."/>
            <person name="Lister R."/>
            <person name="Georgiou G."/>
            <person name="Paranjpe S.S."/>
            <person name="van Kruijsbergen I."/>
            <person name="Shu S."/>
            <person name="Carlson J."/>
            <person name="Kinoshita T."/>
            <person name="Ohta Y."/>
            <person name="Mawaribuchi S."/>
            <person name="Jenkins J."/>
            <person name="Grimwood J."/>
            <person name="Schmutz J."/>
            <person name="Mitros T."/>
            <person name="Mozaffari S.V."/>
            <person name="Suzuki Y."/>
            <person name="Haramoto Y."/>
            <person name="Yamamoto T.S."/>
            <person name="Takagi C."/>
            <person name="Heald R."/>
            <person name="Miller K."/>
            <person name="Haudenschild C."/>
            <person name="Kitzman J."/>
            <person name="Nakayama T."/>
            <person name="Izutsu Y."/>
            <person name="Robert J."/>
            <person name="Fortriede J."/>
            <person name="Burns K."/>
            <person name="Lotay V."/>
            <person name="Karimi K."/>
            <person name="Yasuoka Y."/>
            <person name="Dichmann D.S."/>
            <person name="Flajnik M.F."/>
            <person name="Houston D.W."/>
            <person name="Shendure J."/>
            <person name="DuPasquier L."/>
            <person name="Vize P.D."/>
            <person name="Zorn A.M."/>
            <person name="Ito M."/>
            <person name="Marcotte E.M."/>
            <person name="Wallingford J.B."/>
            <person name="Ito Y."/>
            <person name="Asashima M."/>
            <person name="Ueno N."/>
            <person name="Matsuda Y."/>
            <person name="Veenstra G.J."/>
            <person name="Fujiyama A."/>
            <person name="Harland R.M."/>
            <person name="Taira M."/>
            <person name="Rokhsar D.S."/>
        </authorList>
    </citation>
    <scope>NUCLEOTIDE SEQUENCE [LARGE SCALE GENOMIC DNA]</scope>
    <source>
        <strain evidence="3">J</strain>
    </source>
</reference>
<evidence type="ECO:0000313" key="3">
    <source>
        <dbReference type="Proteomes" id="UP000694892"/>
    </source>
</evidence>
<feature type="region of interest" description="Disordered" evidence="1">
    <location>
        <begin position="173"/>
        <end position="211"/>
    </location>
</feature>
<sequence length="211" mass="23287">MESDAQSSSLLYMWSHLFQNAAVGDQEVDGCHLLPLKLGGKERFECPLNFKPMAVYDGTMTSDPDLEVWLIKAPADFNPESFTNHRFPLAGCKSQKVKVDGVRRLYSVAAAPCTDTPCRALLPQDNASGDRLVCAPLFQGVITISDAHGDSSAVHPIPDRQPRAVPEGLKLRYSPFGSVNPSNKRKGEEAIVHTTKKKKKKRKRVEENVNV</sequence>
<dbReference type="OMA" id="AGCKSQK"/>
<dbReference type="InterPro" id="IPR013240">
    <property type="entry name" value="DNA-dir_RNA_pol1_su_RPA34"/>
</dbReference>
<accession>A0A974C743</accession>
<dbReference type="Pfam" id="PF08208">
    <property type="entry name" value="RNA_polI_A34"/>
    <property type="match status" value="1"/>
</dbReference>
<protein>
    <submittedName>
        <fullName evidence="2">Uncharacterized protein</fullName>
    </submittedName>
</protein>